<evidence type="ECO:0000256" key="7">
    <source>
        <dbReference type="ARBA" id="ARBA00023109"/>
    </source>
</evidence>
<sequence length="1056" mass="123736">MARLLDVSDQYANYGYFYTSIYEEVIEYLRLLRLRNESFLVTIHSSGLFTNIDGEEVELHMPSHGPFMFDPDMVDFDELVDGIYEQCTCPENYESMAGSGYTLIPGTFTFWINAIKYQPNNTPDDNSWNTHTPATSPSPSFDDYSSEEEITTNEGTLTDTFLIALAAYHVEKTHDSRLIYHRKLERWVKQHNLWPQGGRRINISTLAEWHNNQRLYHIRVFSGCGNVIYHRYFDEEPCIDILWKNKKFKLITNLWSLLKEKHDRVFCDICKKFHSRERLCQPEVCSPETTNIEAPDIPRGRHGLVIYADFESIIKPDKSHEASGYSYIALDEYHEVIKSEIVDATSGRNICERFVNSVIDFLTEYTSMNVYPTSDCKICGQILDKKDQIIVGRNYISGSIGSHHVNCWRDSKNTAYIFFHNFRGYDSHYVLREVMRLSTIHTIRGKSFEKFDLINCVTNDKARFCFKDTFNFFSTSLSKLTSTISNWRYTPEEARSGKGVFPYDWFDDFDKLMFTELPPRAEWYNKLTNTLIDASEAYDIWDSKNFTYFREYHNYYMHIDVLQLADCFEEFRDACISKFDTDPVYCQGAPALTWQLALQNYSHLMHSIPEMDVYLDIQKNIRGGVSQVMHRYLDVDEGEILYLDINSLYSTCMMEKLPGKYLMKVEGIPPNWENYADKNGSHCAIMCVDLIYPEHLHDDHMMYPLAPHKFNNRLCATLLPKENYLISAENLKFYLDKGLILEKCHYTYIFEQDYILSAYVTNNINERRKTKNPILQTLYKLLNNSLYGKTCENKFKYKKYHVKKIVEGERGKTNPFLYKAKNWLQIEDNLLCEDQPGKIVLDKPIQLGFIILEKAKLKMYEFAYLIMKHYKNKCKFLYTDTDSLMIYFNFSCPQNSLFANEEIFPYLDFDSVPDDWTVKTEGTDKQSGLWSLETHKKIKTFCGLRAKTYAVKFQDNTEMIKNKGIVASATEINLGRKITFKDYETALFENKEIYVLQTLIRSKNHSLSHFEQKKLALSCIDEKRAILEDKITSIPFGYRGEQFKHMNTLLESVDLL</sequence>
<dbReference type="PROSITE" id="PS00116">
    <property type="entry name" value="DNA_POLYMERASE_B"/>
    <property type="match status" value="1"/>
</dbReference>
<dbReference type="SUPFAM" id="SSF56672">
    <property type="entry name" value="DNA/RNA polymerases"/>
    <property type="match status" value="1"/>
</dbReference>
<feature type="compositionally biased region" description="Polar residues" evidence="10">
    <location>
        <begin position="122"/>
        <end position="139"/>
    </location>
</feature>
<dbReference type="GO" id="GO:0003677">
    <property type="term" value="F:DNA binding"/>
    <property type="evidence" value="ECO:0007669"/>
    <property type="project" value="UniProtKB-KW"/>
</dbReference>
<evidence type="ECO:0000256" key="2">
    <source>
        <dbReference type="ARBA" id="ARBA00012417"/>
    </source>
</evidence>
<evidence type="ECO:0000256" key="3">
    <source>
        <dbReference type="ARBA" id="ARBA00022679"/>
    </source>
</evidence>
<dbReference type="SUPFAM" id="SSF53098">
    <property type="entry name" value="Ribonuclease H-like"/>
    <property type="match status" value="1"/>
</dbReference>
<dbReference type="PANTHER" id="PTHR31511:SF12">
    <property type="entry name" value="RHO TERMINATION FACTOR N-TERMINAL DOMAIN-CONTAINING PROTEIN"/>
    <property type="match status" value="1"/>
</dbReference>
<evidence type="ECO:0000256" key="8">
    <source>
        <dbReference type="ARBA" id="ARBA00023125"/>
    </source>
</evidence>
<dbReference type="InterPro" id="IPR004868">
    <property type="entry name" value="DNA-dir_DNA_pol_B_mt/vir"/>
</dbReference>
<keyword evidence="5" id="KW-0235">DNA replication</keyword>
<dbReference type="InterPro" id="IPR043502">
    <property type="entry name" value="DNA/RNA_pol_sf"/>
</dbReference>
<dbReference type="Gene3D" id="3.90.1600.10">
    <property type="entry name" value="Palm domain of DNA polymerase"/>
    <property type="match status" value="1"/>
</dbReference>
<dbReference type="EC" id="2.7.7.7" evidence="2"/>
<evidence type="ECO:0000256" key="6">
    <source>
        <dbReference type="ARBA" id="ARBA00022932"/>
    </source>
</evidence>
<dbReference type="InterPro" id="IPR006172">
    <property type="entry name" value="DNA-dir_DNA_pol_B"/>
</dbReference>
<reference evidence="12" key="1">
    <citation type="submission" date="2017-06" db="EMBL/GenBank/DDBJ databases">
        <authorList>
            <person name="Kim H.J."/>
            <person name="Triplett B.A."/>
        </authorList>
    </citation>
    <scope>NUCLEOTIDE SEQUENCE</scope>
    <source>
        <strain evidence="12">FMDV1/NYC/Queens/poolP8</strain>
    </source>
</reference>
<dbReference type="GO" id="GO:0000166">
    <property type="term" value="F:nucleotide binding"/>
    <property type="evidence" value="ECO:0007669"/>
    <property type="project" value="InterPro"/>
</dbReference>
<dbReference type="PRINTS" id="PR00106">
    <property type="entry name" value="DNAPOLB"/>
</dbReference>
<keyword evidence="8" id="KW-0238">DNA-binding</keyword>
<dbReference type="GO" id="GO:0003887">
    <property type="term" value="F:DNA-directed DNA polymerase activity"/>
    <property type="evidence" value="ECO:0007669"/>
    <property type="project" value="UniProtKB-KW"/>
</dbReference>
<dbReference type="GO" id="GO:0039693">
    <property type="term" value="P:viral DNA genome replication"/>
    <property type="evidence" value="ECO:0007669"/>
    <property type="project" value="UniProtKB-KW"/>
</dbReference>
<evidence type="ECO:0000256" key="9">
    <source>
        <dbReference type="ARBA" id="ARBA00049244"/>
    </source>
</evidence>
<feature type="domain" description="DNA-directed DNA polymerase family B mitochondria/virus" evidence="11">
    <location>
        <begin position="414"/>
        <end position="860"/>
    </location>
</feature>
<dbReference type="GO" id="GO:0006260">
    <property type="term" value="P:DNA replication"/>
    <property type="evidence" value="ECO:0007669"/>
    <property type="project" value="UniProtKB-KW"/>
</dbReference>
<dbReference type="EMBL" id="MF416375">
    <property type="protein sequence ID" value="AWB14609.1"/>
    <property type="molecule type" value="Genomic_DNA"/>
</dbReference>
<proteinExistence type="inferred from homology"/>
<evidence type="ECO:0000256" key="5">
    <source>
        <dbReference type="ARBA" id="ARBA00022705"/>
    </source>
</evidence>
<organism evidence="12">
    <name type="scientific">Fresh Meadows densovirus 1</name>
    <dbReference type="NCBI Taxonomy" id="2171372"/>
    <lineage>
        <taxon>Viruses</taxon>
        <taxon>Monodnaviria</taxon>
        <taxon>Shotokuvirae</taxon>
        <taxon>Cossaviricota</taxon>
        <taxon>Quintoviricetes</taxon>
        <taxon>Piccovirales</taxon>
        <taxon>Parvoviridae</taxon>
        <taxon>Densovirinae</taxon>
    </lineage>
</organism>
<comment type="similarity">
    <text evidence="1">Belongs to the DNA polymerase type-B family.</text>
</comment>
<keyword evidence="4" id="KW-0548">Nucleotidyltransferase</keyword>
<feature type="region of interest" description="Disordered" evidence="10">
    <location>
        <begin position="122"/>
        <end position="146"/>
    </location>
</feature>
<name>A0A2S0SYZ3_9VIRU</name>
<dbReference type="InterPro" id="IPR017964">
    <property type="entry name" value="DNA-dir_DNA_pol_B_CS"/>
</dbReference>
<dbReference type="PANTHER" id="PTHR31511">
    <property type="entry name" value="PROTEIN CBG23764"/>
    <property type="match status" value="1"/>
</dbReference>
<keyword evidence="6" id="KW-0239">DNA-directed DNA polymerase</keyword>
<protein>
    <recommendedName>
        <fullName evidence="2">DNA-directed DNA polymerase</fullName>
        <ecNumber evidence="2">2.7.7.7</ecNumber>
    </recommendedName>
</protein>
<evidence type="ECO:0000313" key="12">
    <source>
        <dbReference type="EMBL" id="AWB14609.1"/>
    </source>
</evidence>
<evidence type="ECO:0000256" key="4">
    <source>
        <dbReference type="ARBA" id="ARBA00022695"/>
    </source>
</evidence>
<accession>A0A2S0SYZ3</accession>
<dbReference type="InterPro" id="IPR012337">
    <property type="entry name" value="RNaseH-like_sf"/>
</dbReference>
<dbReference type="InterPro" id="IPR023211">
    <property type="entry name" value="DNA_pol_palm_dom_sf"/>
</dbReference>
<evidence type="ECO:0000259" key="11">
    <source>
        <dbReference type="Pfam" id="PF03175"/>
    </source>
</evidence>
<evidence type="ECO:0000256" key="10">
    <source>
        <dbReference type="SAM" id="MobiDB-lite"/>
    </source>
</evidence>
<comment type="catalytic activity">
    <reaction evidence="9">
        <text>DNA(n) + a 2'-deoxyribonucleoside 5'-triphosphate = DNA(n+1) + diphosphate</text>
        <dbReference type="Rhea" id="RHEA:22508"/>
        <dbReference type="Rhea" id="RHEA-COMP:17339"/>
        <dbReference type="Rhea" id="RHEA-COMP:17340"/>
        <dbReference type="ChEBI" id="CHEBI:33019"/>
        <dbReference type="ChEBI" id="CHEBI:61560"/>
        <dbReference type="ChEBI" id="CHEBI:173112"/>
        <dbReference type="EC" id="2.7.7.7"/>
    </reaction>
</comment>
<evidence type="ECO:0000256" key="1">
    <source>
        <dbReference type="ARBA" id="ARBA00005755"/>
    </source>
</evidence>
<keyword evidence="3" id="KW-0808">Transferase</keyword>
<dbReference type="Pfam" id="PF03175">
    <property type="entry name" value="DNA_pol_B_2"/>
    <property type="match status" value="1"/>
</dbReference>
<reference evidence="12" key="2">
    <citation type="journal article" date="2018" name="MBio">
        <title>Viral Diversity of House Mice in New York City.</title>
        <authorList>
            <person name="Willams S.H."/>
            <person name="Che X."/>
            <person name="Garcia J.A."/>
            <person name="Klena J.D."/>
            <person name="Lee B."/>
            <person name="Muller D."/>
            <person name="Ulrich W."/>
            <person name="Corrigan R.M."/>
            <person name="Nichol S."/>
            <person name="Jain K."/>
            <person name="Lipkin W.I."/>
        </authorList>
    </citation>
    <scope>NUCLEOTIDE SEQUENCE</scope>
    <source>
        <strain evidence="12">FMDV1/NYC/Queens/poolP8</strain>
    </source>
</reference>
<keyword evidence="7" id="KW-1194">Viral DNA replication</keyword>